<evidence type="ECO:0000256" key="7">
    <source>
        <dbReference type="ARBA" id="ARBA00022679"/>
    </source>
</evidence>
<dbReference type="InterPro" id="IPR013783">
    <property type="entry name" value="Ig-like_fold"/>
</dbReference>
<dbReference type="EC" id="2.4.1.18" evidence="10"/>
<dbReference type="InterPro" id="IPR006407">
    <property type="entry name" value="GlgB"/>
</dbReference>
<dbReference type="SMART" id="SM00642">
    <property type="entry name" value="Aamy"/>
    <property type="match status" value="1"/>
</dbReference>
<evidence type="ECO:0000256" key="2">
    <source>
        <dbReference type="ARBA" id="ARBA00002953"/>
    </source>
</evidence>
<comment type="function">
    <text evidence="2 10">Catalyzes the formation of the alpha-1,6-glucosidic linkages in glycogen by scission of a 1,4-alpha-linked oligosaccharide from growing alpha-1,4-glucan chains and the subsequent attachment of the oligosaccharide to the alpha-1,6 position.</text>
</comment>
<feature type="domain" description="Glycosyl hydrolase family 13 catalytic" evidence="12">
    <location>
        <begin position="257"/>
        <end position="619"/>
    </location>
</feature>
<dbReference type="InterPro" id="IPR006048">
    <property type="entry name" value="A-amylase/branching_C"/>
</dbReference>
<dbReference type="FunFam" id="3.20.20.80:FF:000003">
    <property type="entry name" value="1,4-alpha-glucan branching enzyme GlgB"/>
    <property type="match status" value="1"/>
</dbReference>
<comment type="similarity">
    <text evidence="4 10">Belongs to the glycosyl hydrolase 13 family. GlgB subfamily.</text>
</comment>
<dbReference type="FunFam" id="2.60.40.10:FF:000169">
    <property type="entry name" value="1,4-alpha-glucan branching enzyme GlgB"/>
    <property type="match status" value="1"/>
</dbReference>
<comment type="caution">
    <text evidence="13">The sequence shown here is derived from an EMBL/GenBank/DDBJ whole genome shotgun (WGS) entry which is preliminary data.</text>
</comment>
<dbReference type="Gene3D" id="2.60.40.1180">
    <property type="entry name" value="Golgi alpha-mannosidase II"/>
    <property type="match status" value="1"/>
</dbReference>
<dbReference type="InterPro" id="IPR044143">
    <property type="entry name" value="GlgB_N_E_set_prok"/>
</dbReference>
<dbReference type="Pfam" id="PF00128">
    <property type="entry name" value="Alpha-amylase"/>
    <property type="match status" value="1"/>
</dbReference>
<evidence type="ECO:0000256" key="8">
    <source>
        <dbReference type="ARBA" id="ARBA00023056"/>
    </source>
</evidence>
<dbReference type="PANTHER" id="PTHR43651">
    <property type="entry name" value="1,4-ALPHA-GLUCAN-BRANCHING ENZYME"/>
    <property type="match status" value="1"/>
</dbReference>
<dbReference type="UniPathway" id="UPA00164"/>
<dbReference type="GO" id="GO:0003844">
    <property type="term" value="F:1,4-alpha-glucan branching enzyme activity"/>
    <property type="evidence" value="ECO:0007669"/>
    <property type="project" value="UniProtKB-UniRule"/>
</dbReference>
<evidence type="ECO:0000259" key="12">
    <source>
        <dbReference type="SMART" id="SM00642"/>
    </source>
</evidence>
<dbReference type="SUPFAM" id="SSF81296">
    <property type="entry name" value="E set domains"/>
    <property type="match status" value="2"/>
</dbReference>
<dbReference type="GO" id="GO:0004553">
    <property type="term" value="F:hydrolase activity, hydrolyzing O-glycosyl compounds"/>
    <property type="evidence" value="ECO:0007669"/>
    <property type="project" value="InterPro"/>
</dbReference>
<keyword evidence="7 10" id="KW-0808">Transferase</keyword>
<dbReference type="Pfam" id="PF02922">
    <property type="entry name" value="CBM_48"/>
    <property type="match status" value="1"/>
</dbReference>
<dbReference type="NCBIfam" id="TIGR01515">
    <property type="entry name" value="branching_enzym"/>
    <property type="match status" value="1"/>
</dbReference>
<evidence type="ECO:0000256" key="5">
    <source>
        <dbReference type="ARBA" id="ARBA00022600"/>
    </source>
</evidence>
<feature type="active site" description="Proton donor" evidence="10 11">
    <location>
        <position position="469"/>
    </location>
</feature>
<keyword evidence="6 10" id="KW-0328">Glycosyltransferase</keyword>
<dbReference type="PANTHER" id="PTHR43651:SF3">
    <property type="entry name" value="1,4-ALPHA-GLUCAN-BRANCHING ENZYME"/>
    <property type="match status" value="1"/>
</dbReference>
<evidence type="ECO:0000256" key="1">
    <source>
        <dbReference type="ARBA" id="ARBA00000826"/>
    </source>
</evidence>
<dbReference type="AlphaFoldDB" id="A0A7W4NJA5"/>
<keyword evidence="9 10" id="KW-0119">Carbohydrate metabolism</keyword>
<reference evidence="13 14" key="1">
    <citation type="submission" date="2020-04" db="EMBL/GenBank/DDBJ databases">
        <title>Description of novel Gluconacetobacter.</title>
        <authorList>
            <person name="Sombolestani A."/>
        </authorList>
    </citation>
    <scope>NUCLEOTIDE SEQUENCE [LARGE SCALE GENOMIC DNA]</scope>
    <source>
        <strain evidence="13 14">LMG 19747</strain>
    </source>
</reference>
<dbReference type="CDD" id="cd11322">
    <property type="entry name" value="AmyAc_Glg_BE"/>
    <property type="match status" value="1"/>
</dbReference>
<organism evidence="13 14">
    <name type="scientific">Gluconacetobacter sacchari</name>
    <dbReference type="NCBI Taxonomy" id="92759"/>
    <lineage>
        <taxon>Bacteria</taxon>
        <taxon>Pseudomonadati</taxon>
        <taxon>Pseudomonadota</taxon>
        <taxon>Alphaproteobacteria</taxon>
        <taxon>Acetobacterales</taxon>
        <taxon>Acetobacteraceae</taxon>
        <taxon>Gluconacetobacter</taxon>
    </lineage>
</organism>
<dbReference type="NCBIfam" id="NF008967">
    <property type="entry name" value="PRK12313.1"/>
    <property type="match status" value="1"/>
</dbReference>
<dbReference type="Gene3D" id="3.20.20.80">
    <property type="entry name" value="Glycosidases"/>
    <property type="match status" value="1"/>
</dbReference>
<evidence type="ECO:0000313" key="13">
    <source>
        <dbReference type="EMBL" id="MBB2158817.1"/>
    </source>
</evidence>
<dbReference type="InterPro" id="IPR014756">
    <property type="entry name" value="Ig_E-set"/>
</dbReference>
<dbReference type="Pfam" id="PF02806">
    <property type="entry name" value="Alpha-amylase_C"/>
    <property type="match status" value="1"/>
</dbReference>
<dbReference type="NCBIfam" id="NF003811">
    <property type="entry name" value="PRK05402.1"/>
    <property type="match status" value="1"/>
</dbReference>
<dbReference type="InterPro" id="IPR006047">
    <property type="entry name" value="GH13_cat_dom"/>
</dbReference>
<dbReference type="InterPro" id="IPR013780">
    <property type="entry name" value="Glyco_hydro_b"/>
</dbReference>
<feature type="active site" description="Nucleophile" evidence="10 11">
    <location>
        <position position="416"/>
    </location>
</feature>
<accession>A0A7W4NJA5</accession>
<dbReference type="GO" id="GO:0005829">
    <property type="term" value="C:cytosol"/>
    <property type="evidence" value="ECO:0007669"/>
    <property type="project" value="TreeGrafter"/>
</dbReference>
<dbReference type="EMBL" id="JABEQJ010000001">
    <property type="protein sequence ID" value="MBB2158817.1"/>
    <property type="molecule type" value="Genomic_DNA"/>
</dbReference>
<dbReference type="SUPFAM" id="SSF51445">
    <property type="entry name" value="(Trans)glycosidases"/>
    <property type="match status" value="1"/>
</dbReference>
<comment type="subunit">
    <text evidence="10">Monomer.</text>
</comment>
<dbReference type="InterPro" id="IPR054169">
    <property type="entry name" value="GlgB_N"/>
</dbReference>
<dbReference type="InterPro" id="IPR037439">
    <property type="entry name" value="Branching_enzy"/>
</dbReference>
<evidence type="ECO:0000256" key="10">
    <source>
        <dbReference type="HAMAP-Rule" id="MF_00685"/>
    </source>
</evidence>
<dbReference type="PIRSF" id="PIRSF000463">
    <property type="entry name" value="GlgB"/>
    <property type="match status" value="1"/>
</dbReference>
<sequence>MNVASNDSAFFLPPQTEDLLRGTCPDPFAILGRQAHGRSDIVRAFCPDARAVRLVVQRPRSAPVERAMRRLDERGLYVGTVPAGARYHLKIGWADGWEETEDPYSFGLLLGDLDLHLFARGEHRDLDRIMGAQPMVVDGVAGVRFAVWAPNAYRVSIIGDFNVWDGRRHPMRLRHAAGIWELFIPRIGPGERYKYEIIDAGHRLLPPKADPFALAAEQPPANASVVADTAPFPWTDEEWMHGRAGRQSYTAPLSIYEVHLASWRRPEGDPHGILRWDELERTLIPYVVDMGFTHIELMPVMEHPFDGSWGYQTLGLYAPSARFGTPAQFAAFVDACHRAGLGVILDWVPAHFPADAHGLAHFDGSCLYEHADRREGYHPDWHTLIYNFGRNEVRGFLIGSALTWLRRYHVDGLRVDAVASMLYRDYSRREGEWVPNVHGGRENLEAVAFVRDLNATIAELCPHTLMIAEESTAWPGVSWPVADGGLGFSYKWNMGWMHDTLSYVGRDPIWRRYHHSEIMFGMHYAFSERFILPLSHDEVVHGKGSLLERMPGDDWRKHAGLRAYFAFMWAHPGKKLLFMGGELAQPHEWRADGEVAWYRLAQPQGRGMQALVRDLNRLHRAIPALHRADCTPDGFDWLIGDDVDNAVFAWLRRAPDAAPVLVVCNMTPVPHPAYRVGLPCGGYWRELLNSDGGEYAGSGMGNGGGVLAEPEPAHGFGQSGVLVLPPLAVLYLSPEGAYGT</sequence>
<keyword evidence="8 10" id="KW-0320">Glycogen biosynthesis</keyword>
<dbReference type="Pfam" id="PF22019">
    <property type="entry name" value="GlgB_N"/>
    <property type="match status" value="1"/>
</dbReference>
<proteinExistence type="inferred from homology"/>
<dbReference type="HAMAP" id="MF_00685">
    <property type="entry name" value="GlgB"/>
    <property type="match status" value="1"/>
</dbReference>
<dbReference type="RefSeq" id="WP_182995671.1">
    <property type="nucleotide sequence ID" value="NZ_JABEQJ010000001.1"/>
</dbReference>
<protein>
    <recommendedName>
        <fullName evidence="10">1,4-alpha-glucan branching enzyme GlgB</fullName>
        <ecNumber evidence="10">2.4.1.18</ecNumber>
    </recommendedName>
    <alternativeName>
        <fullName evidence="10">1,4-alpha-D-glucan:1,4-alpha-D-glucan 6-glucosyl-transferase</fullName>
    </alternativeName>
    <alternativeName>
        <fullName evidence="10">Alpha-(1-&gt;4)-glucan branching enzyme</fullName>
    </alternativeName>
    <alternativeName>
        <fullName evidence="10">Glycogen branching enzyme</fullName>
        <shortName evidence="10">BE</shortName>
    </alternativeName>
</protein>
<dbReference type="Gene3D" id="2.60.40.10">
    <property type="entry name" value="Immunoglobulins"/>
    <property type="match status" value="2"/>
</dbReference>
<keyword evidence="5 10" id="KW-0321">Glycogen metabolism</keyword>
<dbReference type="FunFam" id="2.60.40.1180:FF:000002">
    <property type="entry name" value="1,4-alpha-glucan branching enzyme GlgB"/>
    <property type="match status" value="1"/>
</dbReference>
<comment type="catalytic activity">
    <reaction evidence="1 10">
        <text>Transfers a segment of a (1-&gt;4)-alpha-D-glucan chain to a primary hydroxy group in a similar glucan chain.</text>
        <dbReference type="EC" id="2.4.1.18"/>
    </reaction>
</comment>
<evidence type="ECO:0000256" key="6">
    <source>
        <dbReference type="ARBA" id="ARBA00022676"/>
    </source>
</evidence>
<dbReference type="GO" id="GO:0043169">
    <property type="term" value="F:cation binding"/>
    <property type="evidence" value="ECO:0007669"/>
    <property type="project" value="InterPro"/>
</dbReference>
<evidence type="ECO:0000313" key="14">
    <source>
        <dbReference type="Proteomes" id="UP000589085"/>
    </source>
</evidence>
<evidence type="ECO:0000256" key="9">
    <source>
        <dbReference type="ARBA" id="ARBA00023277"/>
    </source>
</evidence>
<name>A0A7W4NJA5_9PROT</name>
<dbReference type="InterPro" id="IPR004193">
    <property type="entry name" value="Glyco_hydro_13_N"/>
</dbReference>
<comment type="pathway">
    <text evidence="3 10">Glycan biosynthesis; glycogen biosynthesis.</text>
</comment>
<evidence type="ECO:0000256" key="4">
    <source>
        <dbReference type="ARBA" id="ARBA00009000"/>
    </source>
</evidence>
<dbReference type="InterPro" id="IPR017853">
    <property type="entry name" value="GH"/>
</dbReference>
<dbReference type="GO" id="GO:0005978">
    <property type="term" value="P:glycogen biosynthetic process"/>
    <property type="evidence" value="ECO:0007669"/>
    <property type="project" value="UniProtKB-UniRule"/>
</dbReference>
<dbReference type="Proteomes" id="UP000589085">
    <property type="component" value="Unassembled WGS sequence"/>
</dbReference>
<evidence type="ECO:0000256" key="3">
    <source>
        <dbReference type="ARBA" id="ARBA00004964"/>
    </source>
</evidence>
<dbReference type="SUPFAM" id="SSF51011">
    <property type="entry name" value="Glycosyl hydrolase domain"/>
    <property type="match status" value="1"/>
</dbReference>
<gene>
    <name evidence="10 13" type="primary">glgB</name>
    <name evidence="13" type="ORF">HLH48_01255</name>
</gene>
<evidence type="ECO:0000256" key="11">
    <source>
        <dbReference type="PIRSR" id="PIRSR000463-1"/>
    </source>
</evidence>
<dbReference type="CDD" id="cd02855">
    <property type="entry name" value="E_set_GBE_prok_N"/>
    <property type="match status" value="1"/>
</dbReference>